<dbReference type="PANTHER" id="PTHR11210">
    <property type="entry name" value="RING BOX"/>
    <property type="match status" value="1"/>
</dbReference>
<keyword evidence="4" id="KW-0862">Zinc</keyword>
<evidence type="ECO:0000256" key="4">
    <source>
        <dbReference type="ARBA" id="ARBA00022833"/>
    </source>
</evidence>
<evidence type="ECO:0000256" key="6">
    <source>
        <dbReference type="SAM" id="MobiDB-lite"/>
    </source>
</evidence>
<sequence>MKVKIKQWNAVAAWRWDMPEDDLCGICRSPYDSTCSKCKFPGDGCPLPHDDRVDSAAAVAAASQPLYLHDNAAGDAETLSYPPLGDDPSSQPLLPPANFSPFFTLVEDAGTGEHHHPAVHYVFSDDDPDLHTAVFMRALGDTTTTAPPSPTTTRHHPHHHIVDHLEPHEAGGGGVGGQGGAAAAGGGGHILPPPTPGVRERYVVVDLTPDGQAVAGATSLSRSWQVVGTSIGPAPSFGEDSGNEADGIGGSGGVGGALLLKVEGTDMGGGGGGGGNRGTAAAAQQQQQGNETVIAAGLTEARKAAGDDLVGGLEELLRRFDGGVDVLGKIVGPDVEVLVMQQQQQQQQQPPHEGDGVEGESSPPPGMAALAEVVGEPPA</sequence>
<gene>
    <name evidence="8" type="ORF">SLS55_000554</name>
</gene>
<keyword evidence="9" id="KW-1185">Reference proteome</keyword>
<evidence type="ECO:0000256" key="3">
    <source>
        <dbReference type="ARBA" id="ARBA00022786"/>
    </source>
</evidence>
<proteinExistence type="predicted"/>
<evidence type="ECO:0000256" key="2">
    <source>
        <dbReference type="ARBA" id="ARBA00022771"/>
    </source>
</evidence>
<dbReference type="EMBL" id="JAJVCZ030000001">
    <property type="protein sequence ID" value="KAL0264604.1"/>
    <property type="molecule type" value="Genomic_DNA"/>
</dbReference>
<dbReference type="InterPro" id="IPR013083">
    <property type="entry name" value="Znf_RING/FYVE/PHD"/>
</dbReference>
<keyword evidence="5" id="KW-0131">Cell cycle</keyword>
<comment type="caution">
    <text evidence="8">The sequence shown here is derived from an EMBL/GenBank/DDBJ whole genome shotgun (WGS) entry which is preliminary data.</text>
</comment>
<dbReference type="RefSeq" id="XP_066637344.1">
    <property type="nucleotide sequence ID" value="XM_066772065.1"/>
</dbReference>
<feature type="compositionally biased region" description="Gly residues" evidence="6">
    <location>
        <begin position="266"/>
        <end position="277"/>
    </location>
</feature>
<dbReference type="GeneID" id="92004639"/>
<evidence type="ECO:0000313" key="8">
    <source>
        <dbReference type="EMBL" id="KAL0264604.1"/>
    </source>
</evidence>
<accession>A0ABR3CVM9</accession>
<dbReference type="Gene3D" id="3.30.40.10">
    <property type="entry name" value="Zinc/RING finger domain, C3HC4 (zinc finger)"/>
    <property type="match status" value="1"/>
</dbReference>
<evidence type="ECO:0000256" key="1">
    <source>
        <dbReference type="ARBA" id="ARBA00022723"/>
    </source>
</evidence>
<dbReference type="Pfam" id="PF12861">
    <property type="entry name" value="zf-ANAPC11"/>
    <property type="match status" value="1"/>
</dbReference>
<evidence type="ECO:0000259" key="7">
    <source>
        <dbReference type="Pfam" id="PF12861"/>
    </source>
</evidence>
<reference evidence="8 9" key="1">
    <citation type="submission" date="2024-02" db="EMBL/GenBank/DDBJ databases">
        <title>De novo assembly and annotation of 12 fungi associated with fruit tree decline syndrome in Ontario, Canada.</title>
        <authorList>
            <person name="Sulman M."/>
            <person name="Ellouze W."/>
            <person name="Ilyukhin E."/>
        </authorList>
    </citation>
    <scope>NUCLEOTIDE SEQUENCE [LARGE SCALE GENOMIC DNA]</scope>
    <source>
        <strain evidence="8 9">FDS-637</strain>
    </source>
</reference>
<feature type="region of interest" description="Disordered" evidence="6">
    <location>
        <begin position="265"/>
        <end position="288"/>
    </location>
</feature>
<feature type="compositionally biased region" description="Low complexity" evidence="6">
    <location>
        <begin position="278"/>
        <end position="288"/>
    </location>
</feature>
<evidence type="ECO:0000313" key="9">
    <source>
        <dbReference type="Proteomes" id="UP001430584"/>
    </source>
</evidence>
<name>A0ABR3CVM9_9PEZI</name>
<dbReference type="SUPFAM" id="SSF57850">
    <property type="entry name" value="RING/U-box"/>
    <property type="match status" value="1"/>
</dbReference>
<dbReference type="InterPro" id="IPR051031">
    <property type="entry name" value="RING-box_E3_Ubiquitin_Ligase"/>
</dbReference>
<dbReference type="Proteomes" id="UP001430584">
    <property type="component" value="Unassembled WGS sequence"/>
</dbReference>
<evidence type="ECO:0000256" key="5">
    <source>
        <dbReference type="ARBA" id="ARBA00023306"/>
    </source>
</evidence>
<feature type="region of interest" description="Disordered" evidence="6">
    <location>
        <begin position="339"/>
        <end position="379"/>
    </location>
</feature>
<keyword evidence="1" id="KW-0479">Metal-binding</keyword>
<feature type="domain" description="Anaphase-promoting complex subunit 11 RING-H2 finger" evidence="7">
    <location>
        <begin position="21"/>
        <end position="47"/>
    </location>
</feature>
<organism evidence="8 9">
    <name type="scientific">Diplodia seriata</name>
    <dbReference type="NCBI Taxonomy" id="420778"/>
    <lineage>
        <taxon>Eukaryota</taxon>
        <taxon>Fungi</taxon>
        <taxon>Dikarya</taxon>
        <taxon>Ascomycota</taxon>
        <taxon>Pezizomycotina</taxon>
        <taxon>Dothideomycetes</taxon>
        <taxon>Dothideomycetes incertae sedis</taxon>
        <taxon>Botryosphaeriales</taxon>
        <taxon>Botryosphaeriaceae</taxon>
        <taxon>Diplodia</taxon>
    </lineage>
</organism>
<dbReference type="InterPro" id="IPR024991">
    <property type="entry name" value="RING-H2_APC11"/>
</dbReference>
<keyword evidence="3" id="KW-0833">Ubl conjugation pathway</keyword>
<protein>
    <recommendedName>
        <fullName evidence="7">Anaphase-promoting complex subunit 11 RING-H2 finger domain-containing protein</fullName>
    </recommendedName>
</protein>
<keyword evidence="2" id="KW-0863">Zinc-finger</keyword>